<dbReference type="InParanoid" id="A8NW41"/>
<evidence type="ECO:0000313" key="1">
    <source>
        <dbReference type="EMBL" id="EAU85039.2"/>
    </source>
</evidence>
<organism evidence="1 2">
    <name type="scientific">Coprinopsis cinerea (strain Okayama-7 / 130 / ATCC MYA-4618 / FGSC 9003)</name>
    <name type="common">Inky cap fungus</name>
    <name type="synonym">Hormographiella aspergillata</name>
    <dbReference type="NCBI Taxonomy" id="240176"/>
    <lineage>
        <taxon>Eukaryota</taxon>
        <taxon>Fungi</taxon>
        <taxon>Dikarya</taxon>
        <taxon>Basidiomycota</taxon>
        <taxon>Agaricomycotina</taxon>
        <taxon>Agaricomycetes</taxon>
        <taxon>Agaricomycetidae</taxon>
        <taxon>Agaricales</taxon>
        <taxon>Agaricineae</taxon>
        <taxon>Psathyrellaceae</taxon>
        <taxon>Coprinopsis</taxon>
    </lineage>
</organism>
<dbReference type="RefSeq" id="XP_001836822.2">
    <property type="nucleotide sequence ID" value="XM_001836770.2"/>
</dbReference>
<reference evidence="1 2" key="1">
    <citation type="journal article" date="2010" name="Proc. Natl. Acad. Sci. U.S.A.">
        <title>Insights into evolution of multicellular fungi from the assembled chromosomes of the mushroom Coprinopsis cinerea (Coprinus cinereus).</title>
        <authorList>
            <person name="Stajich J.E."/>
            <person name="Wilke S.K."/>
            <person name="Ahren D."/>
            <person name="Au C.H."/>
            <person name="Birren B.W."/>
            <person name="Borodovsky M."/>
            <person name="Burns C."/>
            <person name="Canback B."/>
            <person name="Casselton L.A."/>
            <person name="Cheng C.K."/>
            <person name="Deng J."/>
            <person name="Dietrich F.S."/>
            <person name="Fargo D.C."/>
            <person name="Farman M.L."/>
            <person name="Gathman A.C."/>
            <person name="Goldberg J."/>
            <person name="Guigo R."/>
            <person name="Hoegger P.J."/>
            <person name="Hooker J.B."/>
            <person name="Huggins A."/>
            <person name="James T.Y."/>
            <person name="Kamada T."/>
            <person name="Kilaru S."/>
            <person name="Kodira C."/>
            <person name="Kues U."/>
            <person name="Kupfer D."/>
            <person name="Kwan H.S."/>
            <person name="Lomsadze A."/>
            <person name="Li W."/>
            <person name="Lilly W.W."/>
            <person name="Ma L.J."/>
            <person name="Mackey A.J."/>
            <person name="Manning G."/>
            <person name="Martin F."/>
            <person name="Muraguchi H."/>
            <person name="Natvig D.O."/>
            <person name="Palmerini H."/>
            <person name="Ramesh M.A."/>
            <person name="Rehmeyer C.J."/>
            <person name="Roe B.A."/>
            <person name="Shenoy N."/>
            <person name="Stanke M."/>
            <person name="Ter-Hovhannisyan V."/>
            <person name="Tunlid A."/>
            <person name="Velagapudi R."/>
            <person name="Vision T.J."/>
            <person name="Zeng Q."/>
            <person name="Zolan M.E."/>
            <person name="Pukkila P.J."/>
        </authorList>
    </citation>
    <scope>NUCLEOTIDE SEQUENCE [LARGE SCALE GENOMIC DNA]</scope>
    <source>
        <strain evidence="2">Okayama-7 / 130 / ATCC MYA-4618 / FGSC 9003</strain>
    </source>
</reference>
<dbReference type="Proteomes" id="UP000001861">
    <property type="component" value="Unassembled WGS sequence"/>
</dbReference>
<keyword evidence="2" id="KW-1185">Reference proteome</keyword>
<dbReference type="VEuPathDB" id="FungiDB:CC1G_04135"/>
<dbReference type="EMBL" id="AACS02000004">
    <property type="protein sequence ID" value="EAU85039.2"/>
    <property type="molecule type" value="Genomic_DNA"/>
</dbReference>
<gene>
    <name evidence="1" type="ORF">CC1G_04135</name>
</gene>
<dbReference type="KEGG" id="cci:CC1G_04135"/>
<accession>A8NW41</accession>
<dbReference type="HOGENOM" id="CLU_107222_0_0_1"/>
<protein>
    <submittedName>
        <fullName evidence="1">Uncharacterized protein</fullName>
    </submittedName>
</protein>
<comment type="caution">
    <text evidence="1">The sequence shown here is derived from an EMBL/GenBank/DDBJ whole genome shotgun (WGS) entry which is preliminary data.</text>
</comment>
<proteinExistence type="predicted"/>
<sequence length="225" mass="25403">MEALLSTKYSGHEGIRRAFETEADLGLWREWASLDRTGSIRDDCNDCEEGPRGNPLHDYPACNSCFNSDFGMDFCSFHSHYLEHMLMSQFYTPVHEIPLVLAEYSRLNAHLAELEDASPGTAGLDGKLWEGLKQARALVEKVQTNGERNTSTLNELDKTLVKLQAENLRVMAEAVRTRKRWMAMSRIVKMAESELRTRLVDDDSAQSSALRTLGRCSKLGLLYPS</sequence>
<dbReference type="AlphaFoldDB" id="A8NW41"/>
<evidence type="ECO:0000313" key="2">
    <source>
        <dbReference type="Proteomes" id="UP000001861"/>
    </source>
</evidence>
<dbReference type="GeneID" id="6013374"/>
<name>A8NW41_COPC7</name>